<name>A0ABY7DM77_MYAAR</name>
<evidence type="ECO:0000313" key="1">
    <source>
        <dbReference type="EMBL" id="WAQ98268.1"/>
    </source>
</evidence>
<dbReference type="PANTHER" id="PTHR14187">
    <property type="entry name" value="ALPHA KINASE/ELONGATION FACTOR 2 KINASE"/>
    <property type="match status" value="1"/>
</dbReference>
<protein>
    <submittedName>
        <fullName evidence="1">HS12B-like protein</fullName>
    </submittedName>
</protein>
<sequence length="708" mass="79640">KTRVEDFVDLQRQFERKKRNIKHDKKGIEAFRIPVELTKIYERMTKKEMRETVEQFKGNLALTGDKLRVDCDIVREWFKDTCDNTVKNVRDLFRQPAMLSCETILLVGGFAESSVLQQAFRDNFPDKRLIVPEEAGIAVLKGAVLFGHLKPYLSTVYCSSDCYSEAKEKRTKPVQTIIVAAIDFGSTFSGYAFAVRDDLKTVSENPKISTGTGFVGGKLISHKMPTVLLLNPDKSFAAFGYAAEEKYSTLFEDDRAGEGSGDISYYYFRRLKMRLYNSDRPMTLSKDVEIQDEHGKRMKAIDAGLDGNRLTIALEPEAASLFCMRVPIKSQVGASTTVSQFQEGTKYMVVDAGGGTIDVIVHEMVGDKKLKELMSASGGPWGGTMVDNEFDAFMETIFGKDFYDRFKNKCVGDYIYLHGELEMKKRNVKSTGDRKETFSLPFALLELMDKKMATLVDQRLQMYNGDVSLMKGKLRIASKIMRGWFKESCFKITQHLKICAGTNTILLVGGYAESPMLQNEIKDAFKDKTVIIPDEAGLAVLKGAVLFGNDPLVVVSRIARCSYGIRVFRDFDPKIHAQEKKTVIGGKLKCKDIFAKHVQRGDELTVGQAQLHQRYSKLEADQISFVLDIYTSTNADPRFVDDKDCTYLGCLEIEVPPEDSKENGIKVNMTFGGTELEVEAKDEKYGKTKKATFDFLVDNLNLQSNIAL</sequence>
<dbReference type="SUPFAM" id="SSF53067">
    <property type="entry name" value="Actin-like ATPase domain"/>
    <property type="match status" value="2"/>
</dbReference>
<proteinExistence type="predicted"/>
<accession>A0ABY7DM77</accession>
<dbReference type="Proteomes" id="UP001164746">
    <property type="component" value="Chromosome 3"/>
</dbReference>
<dbReference type="Gene3D" id="3.90.640.10">
    <property type="entry name" value="Actin, Chain A, domain 4"/>
    <property type="match status" value="1"/>
</dbReference>
<dbReference type="InterPro" id="IPR043129">
    <property type="entry name" value="ATPase_NBD"/>
</dbReference>
<gene>
    <name evidence="1" type="ORF">MAR_022641</name>
</gene>
<organism evidence="1 2">
    <name type="scientific">Mya arenaria</name>
    <name type="common">Soft-shell clam</name>
    <dbReference type="NCBI Taxonomy" id="6604"/>
    <lineage>
        <taxon>Eukaryota</taxon>
        <taxon>Metazoa</taxon>
        <taxon>Spiralia</taxon>
        <taxon>Lophotrochozoa</taxon>
        <taxon>Mollusca</taxon>
        <taxon>Bivalvia</taxon>
        <taxon>Autobranchia</taxon>
        <taxon>Heteroconchia</taxon>
        <taxon>Euheterodonta</taxon>
        <taxon>Imparidentia</taxon>
        <taxon>Neoheterodontei</taxon>
        <taxon>Myida</taxon>
        <taxon>Myoidea</taxon>
        <taxon>Myidae</taxon>
        <taxon>Mya</taxon>
    </lineage>
</organism>
<dbReference type="EMBL" id="CP111014">
    <property type="protein sequence ID" value="WAQ98268.1"/>
    <property type="molecule type" value="Genomic_DNA"/>
</dbReference>
<reference evidence="1" key="1">
    <citation type="submission" date="2022-11" db="EMBL/GenBank/DDBJ databases">
        <title>Centuries of genome instability and evolution in soft-shell clam transmissible cancer (bioRxiv).</title>
        <authorList>
            <person name="Hart S.F.M."/>
            <person name="Yonemitsu M.A."/>
            <person name="Giersch R.M."/>
            <person name="Beal B.F."/>
            <person name="Arriagada G."/>
            <person name="Davis B.W."/>
            <person name="Ostrander E.A."/>
            <person name="Goff S.P."/>
            <person name="Metzger M.J."/>
        </authorList>
    </citation>
    <scope>NUCLEOTIDE SEQUENCE</scope>
    <source>
        <strain evidence="1">MELC-2E11</strain>
        <tissue evidence="1">Siphon/mantle</tissue>
    </source>
</reference>
<dbReference type="CDD" id="cd10229">
    <property type="entry name" value="ASKHA_NBD_HSP70_HSPA12"/>
    <property type="match status" value="1"/>
</dbReference>
<dbReference type="PANTHER" id="PTHR14187:SF5">
    <property type="entry name" value="HEAT SHOCK 70 KDA PROTEIN 12A"/>
    <property type="match status" value="1"/>
</dbReference>
<evidence type="ECO:0000313" key="2">
    <source>
        <dbReference type="Proteomes" id="UP001164746"/>
    </source>
</evidence>
<feature type="non-terminal residue" evidence="1">
    <location>
        <position position="1"/>
    </location>
</feature>
<keyword evidence="2" id="KW-1185">Reference proteome</keyword>
<dbReference type="Gene3D" id="3.30.420.40">
    <property type="match status" value="2"/>
</dbReference>